<evidence type="ECO:0000256" key="1">
    <source>
        <dbReference type="SAM" id="MobiDB-lite"/>
    </source>
</evidence>
<reference evidence="3" key="2">
    <citation type="submission" date="2017-10" db="EMBL/GenBank/DDBJ databases">
        <title>Ladona fulva Genome sequencing and assembly.</title>
        <authorList>
            <person name="Murali S."/>
            <person name="Richards S."/>
            <person name="Bandaranaike D."/>
            <person name="Bellair M."/>
            <person name="Blankenburg K."/>
            <person name="Chao H."/>
            <person name="Dinh H."/>
            <person name="Doddapaneni H."/>
            <person name="Dugan-Rocha S."/>
            <person name="Elkadiri S."/>
            <person name="Gnanaolivu R."/>
            <person name="Hernandez B."/>
            <person name="Skinner E."/>
            <person name="Javaid M."/>
            <person name="Lee S."/>
            <person name="Li M."/>
            <person name="Ming W."/>
            <person name="Munidasa M."/>
            <person name="Muniz J."/>
            <person name="Nguyen L."/>
            <person name="Hughes D."/>
            <person name="Osuji N."/>
            <person name="Pu L.-L."/>
            <person name="Puazo M."/>
            <person name="Qu C."/>
            <person name="Quiroz J."/>
            <person name="Raj R."/>
            <person name="Weissenberger G."/>
            <person name="Xin Y."/>
            <person name="Zou X."/>
            <person name="Han Y."/>
            <person name="Worley K."/>
            <person name="Muzny D."/>
            <person name="Gibbs R."/>
        </authorList>
    </citation>
    <scope>NUCLEOTIDE SEQUENCE</scope>
    <source>
        <strain evidence="3">Sampled in the wild</strain>
    </source>
</reference>
<reference evidence="3" key="1">
    <citation type="submission" date="2013-04" db="EMBL/GenBank/DDBJ databases">
        <authorList>
            <person name="Qu J."/>
            <person name="Murali S.C."/>
            <person name="Bandaranaike D."/>
            <person name="Bellair M."/>
            <person name="Blankenburg K."/>
            <person name="Chao H."/>
            <person name="Dinh H."/>
            <person name="Doddapaneni H."/>
            <person name="Downs B."/>
            <person name="Dugan-Rocha S."/>
            <person name="Elkadiri S."/>
            <person name="Gnanaolivu R.D."/>
            <person name="Hernandez B."/>
            <person name="Javaid M."/>
            <person name="Jayaseelan J.C."/>
            <person name="Lee S."/>
            <person name="Li M."/>
            <person name="Ming W."/>
            <person name="Munidasa M."/>
            <person name="Muniz J."/>
            <person name="Nguyen L."/>
            <person name="Ongeri F."/>
            <person name="Osuji N."/>
            <person name="Pu L.-L."/>
            <person name="Puazo M."/>
            <person name="Qu C."/>
            <person name="Quiroz J."/>
            <person name="Raj R."/>
            <person name="Weissenberger G."/>
            <person name="Xin Y."/>
            <person name="Zou X."/>
            <person name="Han Y."/>
            <person name="Richards S."/>
            <person name="Worley K."/>
            <person name="Muzny D."/>
            <person name="Gibbs R."/>
        </authorList>
    </citation>
    <scope>NUCLEOTIDE SEQUENCE</scope>
    <source>
        <strain evidence="3">Sampled in the wild</strain>
    </source>
</reference>
<feature type="compositionally biased region" description="Basic and acidic residues" evidence="1">
    <location>
        <begin position="164"/>
        <end position="178"/>
    </location>
</feature>
<proteinExistence type="predicted"/>
<feature type="region of interest" description="Disordered" evidence="1">
    <location>
        <begin position="164"/>
        <end position="199"/>
    </location>
</feature>
<evidence type="ECO:0000313" key="4">
    <source>
        <dbReference type="Proteomes" id="UP000792457"/>
    </source>
</evidence>
<dbReference type="AlphaFoldDB" id="A0A8K0JZI0"/>
<feature type="chain" id="PRO_5035441059" description="Secreted protein" evidence="2">
    <location>
        <begin position="20"/>
        <end position="309"/>
    </location>
</feature>
<feature type="compositionally biased region" description="Polar residues" evidence="1">
    <location>
        <begin position="187"/>
        <end position="199"/>
    </location>
</feature>
<sequence>MANHCAALLLGSLAIISLRFQTGPLGEATSGKAAAACLPSVYLRLAYRLSVSAASALVDDRCRLDMSTVVMERIAPLLVASAMASSAESFLSLCASLCGRKLNLFTSREAISAADTEIWAASLSGAEERPSVDEDAKGGIKGTERSVGDGGGCIRGCRSARRVREAEEATGEGGREVEGLGGGALPTSETPSSMKGMSSRATWAGTGILRLAVMTPRSPSAESSSSVALLLPVASSFLSPPMRTVLMSVTLPPRGLSSELDLPREMESGCGSLVLFLLPFPSRLLCLLRYKKLLVNEKFWKIVSLAVYI</sequence>
<organism evidence="3 4">
    <name type="scientific">Ladona fulva</name>
    <name type="common">Scarce chaser dragonfly</name>
    <name type="synonym">Libellula fulva</name>
    <dbReference type="NCBI Taxonomy" id="123851"/>
    <lineage>
        <taxon>Eukaryota</taxon>
        <taxon>Metazoa</taxon>
        <taxon>Ecdysozoa</taxon>
        <taxon>Arthropoda</taxon>
        <taxon>Hexapoda</taxon>
        <taxon>Insecta</taxon>
        <taxon>Pterygota</taxon>
        <taxon>Palaeoptera</taxon>
        <taxon>Odonata</taxon>
        <taxon>Epiprocta</taxon>
        <taxon>Anisoptera</taxon>
        <taxon>Libelluloidea</taxon>
        <taxon>Libellulidae</taxon>
        <taxon>Ladona</taxon>
    </lineage>
</organism>
<feature type="signal peptide" evidence="2">
    <location>
        <begin position="1"/>
        <end position="19"/>
    </location>
</feature>
<comment type="caution">
    <text evidence="3">The sequence shown here is derived from an EMBL/GenBank/DDBJ whole genome shotgun (WGS) entry which is preliminary data.</text>
</comment>
<accession>A0A8K0JZI0</accession>
<name>A0A8K0JZI0_LADFU</name>
<gene>
    <name evidence="3" type="ORF">J437_LFUL002247</name>
</gene>
<evidence type="ECO:0000256" key="2">
    <source>
        <dbReference type="SAM" id="SignalP"/>
    </source>
</evidence>
<evidence type="ECO:0008006" key="5">
    <source>
        <dbReference type="Google" id="ProtNLM"/>
    </source>
</evidence>
<dbReference type="Proteomes" id="UP000792457">
    <property type="component" value="Unassembled WGS sequence"/>
</dbReference>
<evidence type="ECO:0000313" key="3">
    <source>
        <dbReference type="EMBL" id="KAG8224802.1"/>
    </source>
</evidence>
<keyword evidence="2" id="KW-0732">Signal</keyword>
<protein>
    <recommendedName>
        <fullName evidence="5">Secreted protein</fullName>
    </recommendedName>
</protein>
<keyword evidence="4" id="KW-1185">Reference proteome</keyword>
<dbReference type="EMBL" id="KZ308212">
    <property type="protein sequence ID" value="KAG8224802.1"/>
    <property type="molecule type" value="Genomic_DNA"/>
</dbReference>